<sequence>MRPRLRWLAIAGAALLLAGVGCCLWIGAELVAARPRHVGTVPPGFSTVQVPTDAGPVHGWWMVPANAHGNVLLLHGVRADRRAMLGRARLLANHGYAVLLIDLPGHGETAGGPITLGWREADAVSAALAWLHAQRPGDRVGVIGASMGGAAVLLRRPTAGFDAVVLEAVYPDARSALDNRLRMRLGQPGIWLAPLLAVQFQPRTGLSLDALRPVDHIADLHAPVMVVGGQADLHTTVGQTRQLYAHALPPKSLWLVPNAAHVDLYRHSPDDYAAKILPFLDGALRKDEDIRTPAAG</sequence>
<dbReference type="OrthoDB" id="9798884at2"/>
<reference evidence="2 3" key="1">
    <citation type="submission" date="2019-01" db="EMBL/GenBank/DDBJ databases">
        <title>Pseudoxanthomonas composti sp. nov., isolated from compost.</title>
        <authorList>
            <person name="Yang G."/>
        </authorList>
    </citation>
    <scope>NUCLEOTIDE SEQUENCE [LARGE SCALE GENOMIC DNA]</scope>
    <source>
        <strain evidence="2 3">GSS15</strain>
    </source>
</reference>
<evidence type="ECO:0000313" key="2">
    <source>
        <dbReference type="EMBL" id="RXR08680.1"/>
    </source>
</evidence>
<dbReference type="AlphaFoldDB" id="A0A4Q1JZB5"/>
<keyword evidence="2" id="KW-0378">Hydrolase</keyword>
<dbReference type="Gene3D" id="3.40.50.1820">
    <property type="entry name" value="alpha/beta hydrolase"/>
    <property type="match status" value="1"/>
</dbReference>
<evidence type="ECO:0000259" key="1">
    <source>
        <dbReference type="Pfam" id="PF12697"/>
    </source>
</evidence>
<dbReference type="GO" id="GO:0016787">
    <property type="term" value="F:hydrolase activity"/>
    <property type="evidence" value="ECO:0007669"/>
    <property type="project" value="UniProtKB-KW"/>
</dbReference>
<dbReference type="PANTHER" id="PTHR43358:SF4">
    <property type="entry name" value="ALPHA_BETA HYDROLASE FOLD-1 DOMAIN-CONTAINING PROTEIN"/>
    <property type="match status" value="1"/>
</dbReference>
<dbReference type="PROSITE" id="PS51257">
    <property type="entry name" value="PROKAR_LIPOPROTEIN"/>
    <property type="match status" value="1"/>
</dbReference>
<dbReference type="PANTHER" id="PTHR43358">
    <property type="entry name" value="ALPHA/BETA-HYDROLASE"/>
    <property type="match status" value="1"/>
</dbReference>
<organism evidence="2 3">
    <name type="scientific">Pseudoxanthomonas composti</name>
    <dbReference type="NCBI Taxonomy" id="2137479"/>
    <lineage>
        <taxon>Bacteria</taxon>
        <taxon>Pseudomonadati</taxon>
        <taxon>Pseudomonadota</taxon>
        <taxon>Gammaproteobacteria</taxon>
        <taxon>Lysobacterales</taxon>
        <taxon>Lysobacteraceae</taxon>
        <taxon>Pseudoxanthomonas</taxon>
    </lineage>
</organism>
<dbReference type="Proteomes" id="UP000289784">
    <property type="component" value="Unassembled WGS sequence"/>
</dbReference>
<comment type="caution">
    <text evidence="2">The sequence shown here is derived from an EMBL/GenBank/DDBJ whole genome shotgun (WGS) entry which is preliminary data.</text>
</comment>
<name>A0A4Q1JZB5_9GAMM</name>
<dbReference type="EMBL" id="SAWZ01000001">
    <property type="protein sequence ID" value="RXR08680.1"/>
    <property type="molecule type" value="Genomic_DNA"/>
</dbReference>
<feature type="domain" description="AB hydrolase-1" evidence="1">
    <location>
        <begin position="71"/>
        <end position="274"/>
    </location>
</feature>
<dbReference type="InterPro" id="IPR000073">
    <property type="entry name" value="AB_hydrolase_1"/>
</dbReference>
<keyword evidence="3" id="KW-1185">Reference proteome</keyword>
<dbReference type="InterPro" id="IPR052920">
    <property type="entry name" value="DNA-binding_regulatory"/>
</dbReference>
<dbReference type="SUPFAM" id="SSF53474">
    <property type="entry name" value="alpha/beta-Hydrolases"/>
    <property type="match status" value="1"/>
</dbReference>
<protein>
    <submittedName>
        <fullName evidence="2">Alpha/beta fold hydrolase</fullName>
    </submittedName>
</protein>
<dbReference type="RefSeq" id="WP_129469571.1">
    <property type="nucleotide sequence ID" value="NZ_SAWZ01000001.1"/>
</dbReference>
<proteinExistence type="predicted"/>
<accession>A0A4Q1JZB5</accession>
<dbReference type="InterPro" id="IPR029058">
    <property type="entry name" value="AB_hydrolase_fold"/>
</dbReference>
<dbReference type="Pfam" id="PF12697">
    <property type="entry name" value="Abhydrolase_6"/>
    <property type="match status" value="1"/>
</dbReference>
<gene>
    <name evidence="2" type="ORF">EPA99_02375</name>
</gene>
<evidence type="ECO:0000313" key="3">
    <source>
        <dbReference type="Proteomes" id="UP000289784"/>
    </source>
</evidence>